<evidence type="ECO:0000313" key="5">
    <source>
        <dbReference type="Proteomes" id="UP001157938"/>
    </source>
</evidence>
<feature type="compositionally biased region" description="Polar residues" evidence="1">
    <location>
        <begin position="60"/>
        <end position="69"/>
    </location>
</feature>
<protein>
    <submittedName>
        <fullName evidence="4">Uncharacterized protein</fullName>
    </submittedName>
</protein>
<keyword evidence="2" id="KW-0732">Signal</keyword>
<dbReference type="Proteomes" id="UP001159659">
    <property type="component" value="Unassembled WGS sequence"/>
</dbReference>
<keyword evidence="5" id="KW-1185">Reference proteome</keyword>
<reference evidence="4" key="2">
    <citation type="submission" date="2022-12" db="EMBL/GenBank/DDBJ databases">
        <authorList>
            <person name="Webb A."/>
        </authorList>
    </citation>
    <scope>NUCLEOTIDE SEQUENCE</scope>
    <source>
        <strain evidence="4">Pf2</strain>
    </source>
</reference>
<evidence type="ECO:0000256" key="2">
    <source>
        <dbReference type="SAM" id="SignalP"/>
    </source>
</evidence>
<dbReference type="EMBL" id="CANTFK010000966">
    <property type="protein sequence ID" value="CAI5735231.1"/>
    <property type="molecule type" value="Genomic_DNA"/>
</dbReference>
<feature type="compositionally biased region" description="Polar residues" evidence="1">
    <location>
        <begin position="32"/>
        <end position="53"/>
    </location>
</feature>
<accession>A0AAV0UIV8</accession>
<proteinExistence type="predicted"/>
<feature type="signal peptide" evidence="2">
    <location>
        <begin position="1"/>
        <end position="19"/>
    </location>
</feature>
<comment type="caution">
    <text evidence="4">The sequence shown here is derived from an EMBL/GenBank/DDBJ whole genome shotgun (WGS) entry which is preliminary data.</text>
</comment>
<feature type="compositionally biased region" description="Low complexity" evidence="1">
    <location>
        <begin position="19"/>
        <end position="31"/>
    </location>
</feature>
<dbReference type="EMBL" id="CAKLBC010001348">
    <property type="protein sequence ID" value="CAH0491497.1"/>
    <property type="molecule type" value="Genomic_DNA"/>
</dbReference>
<feature type="compositionally biased region" description="Low complexity" evidence="1">
    <location>
        <begin position="85"/>
        <end position="100"/>
    </location>
</feature>
<evidence type="ECO:0000256" key="1">
    <source>
        <dbReference type="SAM" id="MobiDB-lite"/>
    </source>
</evidence>
<feature type="region of interest" description="Disordered" evidence="1">
    <location>
        <begin position="19"/>
        <end position="120"/>
    </location>
</feature>
<feature type="chain" id="PRO_5043998664" evidence="2">
    <location>
        <begin position="20"/>
        <end position="140"/>
    </location>
</feature>
<dbReference type="Proteomes" id="UP001157938">
    <property type="component" value="Unassembled WGS sequence"/>
</dbReference>
<gene>
    <name evidence="3" type="ORF">PFR001_LOCUS6758</name>
    <name evidence="4" type="ORF">PFR002_LOCUS7717</name>
</gene>
<reference evidence="3 5" key="1">
    <citation type="submission" date="2021-11" db="EMBL/GenBank/DDBJ databases">
        <authorList>
            <person name="Islam A."/>
            <person name="Islam S."/>
            <person name="Flora M.S."/>
            <person name="Rahman M."/>
            <person name="Ziaur R.M."/>
            <person name="Epstein J.H."/>
            <person name="Hassan M."/>
            <person name="Klassen M."/>
            <person name="Woodard K."/>
            <person name="Webb A."/>
            <person name="Webby R.J."/>
            <person name="El Zowalaty M.E."/>
        </authorList>
    </citation>
    <scope>NUCLEOTIDE SEQUENCE [LARGE SCALE GENOMIC DNA]</scope>
    <source>
        <strain evidence="3">Pf1</strain>
    </source>
</reference>
<name>A0AAV0UIV8_9STRA</name>
<evidence type="ECO:0000313" key="4">
    <source>
        <dbReference type="EMBL" id="CAI5735231.1"/>
    </source>
</evidence>
<evidence type="ECO:0000313" key="6">
    <source>
        <dbReference type="Proteomes" id="UP001159659"/>
    </source>
</evidence>
<organism evidence="4 6">
    <name type="scientific">Peronospora farinosa</name>
    <dbReference type="NCBI Taxonomy" id="134698"/>
    <lineage>
        <taxon>Eukaryota</taxon>
        <taxon>Sar</taxon>
        <taxon>Stramenopiles</taxon>
        <taxon>Oomycota</taxon>
        <taxon>Peronosporomycetes</taxon>
        <taxon>Peronosporales</taxon>
        <taxon>Peronosporaceae</taxon>
        <taxon>Peronospora</taxon>
    </lineage>
</organism>
<dbReference type="AlphaFoldDB" id="A0AAV0UIV8"/>
<evidence type="ECO:0000313" key="3">
    <source>
        <dbReference type="EMBL" id="CAH0491497.1"/>
    </source>
</evidence>
<sequence length="140" mass="14563">MRVLNCVFLLAAFAAAVSADTTTQDKTTLNTVNPTDNTENNTKGSTADMTPSSKGVDGSTDVNGRAENTQDNDEFKIQPQPIRVPTEAPSTTPISPTPESNAGSTKDPSSKPDETIASSSAAVVTPTAFVLVSIVVYAML</sequence>